<keyword evidence="4 12" id="KW-0716">Sensory transduction</keyword>
<evidence type="ECO:0000256" key="11">
    <source>
        <dbReference type="RuleBase" id="RU004423"/>
    </source>
</evidence>
<comment type="similarity">
    <text evidence="2 11">Belongs to the G-protein coupled receptor T2R family.</text>
</comment>
<sequence>SQETFNATSYDAMAFAIITLQTFAGMWINGFIVCVLCVSWMKKKIFNSNEKILLFLGSVRFVDLCINWIYSFTSMIYPQCYYVHPVPQIFSAILSFLDSSNVWASACLCVFYCIKIANFQHTFFIYLKVKIDRIVSWLLFGSVLLAVVMGILGYDIMDRTSFKNINSTDTKILGILSVRTDEHSFLMFLISTFISTTAFMVVVFSTLLLLFSLWRHKRKMQANSVRNLSMDAHTKAIKSIQFFVFIYTINFIGFILILIDATRKKYLPIFFILILKYALPFVHSLILVFSNPKLEKTMLRTLPCFKWK</sequence>
<organism evidence="14 15">
    <name type="scientific">Ramphastos sulfuratus</name>
    <dbReference type="NCBI Taxonomy" id="322582"/>
    <lineage>
        <taxon>Eukaryota</taxon>
        <taxon>Metazoa</taxon>
        <taxon>Chordata</taxon>
        <taxon>Craniata</taxon>
        <taxon>Vertebrata</taxon>
        <taxon>Euteleostomi</taxon>
        <taxon>Archelosauria</taxon>
        <taxon>Archosauria</taxon>
        <taxon>Dinosauria</taxon>
        <taxon>Saurischia</taxon>
        <taxon>Theropoda</taxon>
        <taxon>Coelurosauria</taxon>
        <taxon>Aves</taxon>
        <taxon>Neognathae</taxon>
        <taxon>Neoaves</taxon>
        <taxon>Telluraves</taxon>
        <taxon>Coraciimorphae</taxon>
        <taxon>Piciformes</taxon>
        <taxon>Ramphastidae</taxon>
        <taxon>Ramphastos</taxon>
    </lineage>
</organism>
<name>A0A852C5F5_9PICI</name>
<dbReference type="InterPro" id="IPR007960">
    <property type="entry name" value="TAS2R"/>
</dbReference>
<dbReference type="AlphaFoldDB" id="A0A852C5F5"/>
<dbReference type="PANTHER" id="PTHR11394:SF47">
    <property type="entry name" value="TASTE RECEPTOR TYPE 2 MEMBER 40"/>
    <property type="match status" value="1"/>
</dbReference>
<keyword evidence="8 12" id="KW-0472">Membrane</keyword>
<comment type="subcellular location">
    <subcellularLocation>
        <location evidence="1 12">Membrane</location>
        <topology evidence="1 12">Multi-pass membrane protein</topology>
    </subcellularLocation>
</comment>
<feature type="transmembrane region" description="Helical" evidence="13">
    <location>
        <begin position="90"/>
        <end position="114"/>
    </location>
</feature>
<dbReference type="Gene3D" id="1.20.1070.10">
    <property type="entry name" value="Rhodopsin 7-helix transmembrane proteins"/>
    <property type="match status" value="1"/>
</dbReference>
<dbReference type="FunFam" id="1.20.1070.10:FF:000055">
    <property type="entry name" value="Taste receptor type 2"/>
    <property type="match status" value="1"/>
</dbReference>
<feature type="transmembrane region" description="Helical" evidence="13">
    <location>
        <begin position="12"/>
        <end position="40"/>
    </location>
</feature>
<evidence type="ECO:0000256" key="4">
    <source>
        <dbReference type="ARBA" id="ARBA00022606"/>
    </source>
</evidence>
<evidence type="ECO:0000256" key="3">
    <source>
        <dbReference type="ARBA" id="ARBA00022480"/>
    </source>
</evidence>
<dbReference type="GO" id="GO:0033038">
    <property type="term" value="F:bitter taste receptor activity"/>
    <property type="evidence" value="ECO:0007669"/>
    <property type="project" value="InterPro"/>
</dbReference>
<evidence type="ECO:0000256" key="7">
    <source>
        <dbReference type="ARBA" id="ARBA00023040"/>
    </source>
</evidence>
<comment type="caution">
    <text evidence="14">The sequence shown here is derived from an EMBL/GenBank/DDBJ whole genome shotgun (WGS) entry which is preliminary data.</text>
</comment>
<feature type="transmembrane region" description="Helical" evidence="13">
    <location>
        <begin position="185"/>
        <end position="211"/>
    </location>
</feature>
<evidence type="ECO:0000256" key="6">
    <source>
        <dbReference type="ARBA" id="ARBA00022989"/>
    </source>
</evidence>
<accession>A0A852C5F5</accession>
<keyword evidence="10 12" id="KW-0807">Transducer</keyword>
<keyword evidence="3 12" id="KW-0919">Taste</keyword>
<feature type="transmembrane region" description="Helical" evidence="13">
    <location>
        <begin position="265"/>
        <end position="290"/>
    </location>
</feature>
<evidence type="ECO:0000313" key="15">
    <source>
        <dbReference type="Proteomes" id="UP000611227"/>
    </source>
</evidence>
<evidence type="ECO:0000256" key="13">
    <source>
        <dbReference type="SAM" id="Phobius"/>
    </source>
</evidence>
<proteinExistence type="inferred from homology"/>
<evidence type="ECO:0000256" key="5">
    <source>
        <dbReference type="ARBA" id="ARBA00022692"/>
    </source>
</evidence>
<keyword evidence="15" id="KW-1185">Reference proteome</keyword>
<protein>
    <recommendedName>
        <fullName evidence="12">Taste receptor type 2</fullName>
    </recommendedName>
</protein>
<feature type="transmembrane region" description="Helical" evidence="13">
    <location>
        <begin position="240"/>
        <end position="259"/>
    </location>
</feature>
<evidence type="ECO:0000256" key="9">
    <source>
        <dbReference type="ARBA" id="ARBA00023170"/>
    </source>
</evidence>
<evidence type="ECO:0000256" key="2">
    <source>
        <dbReference type="ARBA" id="ARBA00007376"/>
    </source>
</evidence>
<dbReference type="Pfam" id="PF05296">
    <property type="entry name" value="TAS2R"/>
    <property type="match status" value="1"/>
</dbReference>
<dbReference type="EMBL" id="WBNM01022860">
    <property type="protein sequence ID" value="NXP76363.1"/>
    <property type="molecule type" value="Genomic_DNA"/>
</dbReference>
<feature type="non-terminal residue" evidence="14">
    <location>
        <position position="308"/>
    </location>
</feature>
<dbReference type="GO" id="GO:0004930">
    <property type="term" value="F:G protein-coupled receptor activity"/>
    <property type="evidence" value="ECO:0007669"/>
    <property type="project" value="UniProtKB-KW"/>
</dbReference>
<dbReference type="SUPFAM" id="SSF81321">
    <property type="entry name" value="Family A G protein-coupled receptor-like"/>
    <property type="match status" value="1"/>
</dbReference>
<dbReference type="GO" id="GO:0016020">
    <property type="term" value="C:membrane"/>
    <property type="evidence" value="ECO:0007669"/>
    <property type="project" value="UniProtKB-SubCell"/>
</dbReference>
<keyword evidence="6 13" id="KW-1133">Transmembrane helix</keyword>
<evidence type="ECO:0000256" key="12">
    <source>
        <dbReference type="RuleBase" id="RU004424"/>
    </source>
</evidence>
<gene>
    <name evidence="14" type="primary">Tas2r9_0</name>
    <name evidence="14" type="ORF">RAMSUL_R10422</name>
</gene>
<feature type="non-terminal residue" evidence="14">
    <location>
        <position position="1"/>
    </location>
</feature>
<evidence type="ECO:0000256" key="8">
    <source>
        <dbReference type="ARBA" id="ARBA00023136"/>
    </source>
</evidence>
<feature type="transmembrane region" description="Helical" evidence="13">
    <location>
        <begin position="52"/>
        <end position="70"/>
    </location>
</feature>
<feature type="transmembrane region" description="Helical" evidence="13">
    <location>
        <begin position="134"/>
        <end position="154"/>
    </location>
</feature>
<dbReference type="Proteomes" id="UP000611227">
    <property type="component" value="Unassembled WGS sequence"/>
</dbReference>
<keyword evidence="9 12" id="KW-0675">Receptor</keyword>
<evidence type="ECO:0000256" key="10">
    <source>
        <dbReference type="ARBA" id="ARBA00023224"/>
    </source>
</evidence>
<evidence type="ECO:0000313" key="14">
    <source>
        <dbReference type="EMBL" id="NXP76363.1"/>
    </source>
</evidence>
<evidence type="ECO:0000256" key="1">
    <source>
        <dbReference type="ARBA" id="ARBA00004141"/>
    </source>
</evidence>
<reference evidence="14" key="1">
    <citation type="submission" date="2019-09" db="EMBL/GenBank/DDBJ databases">
        <title>Bird 10,000 Genomes (B10K) Project - Family phase.</title>
        <authorList>
            <person name="Zhang G."/>
        </authorList>
    </citation>
    <scope>NUCLEOTIDE SEQUENCE</scope>
    <source>
        <strain evidence="14">B10K-DU-001-30</strain>
        <tissue evidence="14">Muscle</tissue>
    </source>
</reference>
<dbReference type="PANTHER" id="PTHR11394">
    <property type="entry name" value="TASTE RECEPTOR TYPE 2"/>
    <property type="match status" value="1"/>
</dbReference>
<keyword evidence="7 12" id="KW-0297">G-protein coupled receptor</keyword>
<keyword evidence="5 12" id="KW-0812">Transmembrane</keyword>